<dbReference type="STRING" id="1454006.AW14_03045"/>
<comment type="similarity">
    <text evidence="1">Belongs to the histone deacetylase family.</text>
</comment>
<dbReference type="InterPro" id="IPR023801">
    <property type="entry name" value="His_deacetylse_dom"/>
</dbReference>
<keyword evidence="5" id="KW-1185">Reference proteome</keyword>
<dbReference type="KEGG" id="sze:AW14_03045"/>
<dbReference type="Pfam" id="PF00850">
    <property type="entry name" value="Hist_deacetyl"/>
    <property type="match status" value="1"/>
</dbReference>
<dbReference type="GO" id="GO:0016787">
    <property type="term" value="F:hydrolase activity"/>
    <property type="evidence" value="ECO:0007669"/>
    <property type="project" value="UniProtKB-KW"/>
</dbReference>
<sequence length="301" mass="34029">MLKVAYHPIYKHPLPKGHRFPMLKYELLPKQLLHEGTCVIENFFEPKRMTDETPILAVHDSGYFYELRHLTLDKRAARKIGFPLSEALVEREIIIADGTIKASEFALKHGIAMNIAGGTHHAYSNRGEAFCMFNDQAIGARYLLNNNLVSKVLIVDLDVHQGNGTAEIFQNEPRVFTFSMHGQSNYPFKKEQSDLDIALQDDTNDETYLNILKTTLPKLIDQVKPDFIYYLCGVDVLASDKLGKLAMSLAGCKERDQFVLQTCKDLNIPVMCSMGGGYSPDIKIIIEAHANTFRLAQDIFF</sequence>
<gene>
    <name evidence="4" type="ORF">AW14_03045</name>
</gene>
<proteinExistence type="inferred from homology"/>
<dbReference type="PANTHER" id="PTHR10625">
    <property type="entry name" value="HISTONE DEACETYLASE HDAC1-RELATED"/>
    <property type="match status" value="1"/>
</dbReference>
<evidence type="ECO:0000259" key="3">
    <source>
        <dbReference type="Pfam" id="PF00850"/>
    </source>
</evidence>
<dbReference type="RefSeq" id="WP_044637461.1">
    <property type="nucleotide sequence ID" value="NZ_CP007202.1"/>
</dbReference>
<feature type="domain" description="Histone deacetylase" evidence="3">
    <location>
        <begin position="26"/>
        <end position="281"/>
    </location>
</feature>
<dbReference type="EMBL" id="CP007202">
    <property type="protein sequence ID" value="AJR02772.1"/>
    <property type="molecule type" value="Genomic_DNA"/>
</dbReference>
<protein>
    <submittedName>
        <fullName evidence="4">Deacetylase</fullName>
    </submittedName>
</protein>
<evidence type="ECO:0000313" key="5">
    <source>
        <dbReference type="Proteomes" id="UP000032229"/>
    </source>
</evidence>
<dbReference type="HOGENOM" id="CLU_007727_1_0_10"/>
<dbReference type="GO" id="GO:0040029">
    <property type="term" value="P:epigenetic regulation of gene expression"/>
    <property type="evidence" value="ECO:0007669"/>
    <property type="project" value="TreeGrafter"/>
</dbReference>
<dbReference type="InterPro" id="IPR044150">
    <property type="entry name" value="HDAC_classIV"/>
</dbReference>
<reference evidence="4 5" key="1">
    <citation type="submission" date="2014-02" db="EMBL/GenBank/DDBJ databases">
        <authorList>
            <person name="Young C.-C."/>
            <person name="Hameed A."/>
            <person name="Huang H.-C."/>
            <person name="Shahina M."/>
        </authorList>
    </citation>
    <scope>NUCLEOTIDE SEQUENCE [LARGE SCALE GENOMIC DNA]</scope>
    <source>
        <strain evidence="4 5">CC-SAMT-1</strain>
    </source>
</reference>
<dbReference type="PRINTS" id="PR01270">
    <property type="entry name" value="HDASUPER"/>
</dbReference>
<dbReference type="InterPro" id="IPR037138">
    <property type="entry name" value="His_deacetylse_dom_sf"/>
</dbReference>
<evidence type="ECO:0000256" key="2">
    <source>
        <dbReference type="ARBA" id="ARBA00022801"/>
    </source>
</evidence>
<dbReference type="SUPFAM" id="SSF52768">
    <property type="entry name" value="Arginase/deacetylase"/>
    <property type="match status" value="1"/>
</dbReference>
<accession>A0A0C5W954</accession>
<dbReference type="AlphaFoldDB" id="A0A0C5W954"/>
<dbReference type="InterPro" id="IPR023696">
    <property type="entry name" value="Ureohydrolase_dom_sf"/>
</dbReference>
<dbReference type="PANTHER" id="PTHR10625:SF19">
    <property type="entry name" value="HISTONE DEACETYLASE 12"/>
    <property type="match status" value="1"/>
</dbReference>
<dbReference type="Gene3D" id="3.40.800.20">
    <property type="entry name" value="Histone deacetylase domain"/>
    <property type="match status" value="1"/>
</dbReference>
<evidence type="ECO:0000256" key="1">
    <source>
        <dbReference type="ARBA" id="ARBA00005947"/>
    </source>
</evidence>
<dbReference type="Proteomes" id="UP000032229">
    <property type="component" value="Chromosome"/>
</dbReference>
<organism evidence="4 5">
    <name type="scientific">Siansivirga zeaxanthinifaciens CC-SAMT-1</name>
    <dbReference type="NCBI Taxonomy" id="1454006"/>
    <lineage>
        <taxon>Bacteria</taxon>
        <taxon>Pseudomonadati</taxon>
        <taxon>Bacteroidota</taxon>
        <taxon>Flavobacteriia</taxon>
        <taxon>Flavobacteriales</taxon>
        <taxon>Flavobacteriaceae</taxon>
        <taxon>Siansivirga</taxon>
    </lineage>
</organism>
<dbReference type="GO" id="GO:0004407">
    <property type="term" value="F:histone deacetylase activity"/>
    <property type="evidence" value="ECO:0007669"/>
    <property type="project" value="InterPro"/>
</dbReference>
<dbReference type="CDD" id="cd09993">
    <property type="entry name" value="HDAC_classIV"/>
    <property type="match status" value="1"/>
</dbReference>
<evidence type="ECO:0000313" key="4">
    <source>
        <dbReference type="EMBL" id="AJR02772.1"/>
    </source>
</evidence>
<dbReference type="OrthoDB" id="9808367at2"/>
<dbReference type="InterPro" id="IPR000286">
    <property type="entry name" value="HDACs"/>
</dbReference>
<name>A0A0C5W954_9FLAO</name>
<dbReference type="PATRIC" id="fig|1454006.5.peg.584"/>
<keyword evidence="2" id="KW-0378">Hydrolase</keyword>